<protein>
    <submittedName>
        <fullName evidence="2">Phthiotriol/phenolphthiotriol dimycocerosates methyltransferase</fullName>
        <ecNumber evidence="2">2.1.1.-</ecNumber>
    </submittedName>
</protein>
<keyword evidence="2" id="KW-0808">Transferase</keyword>
<dbReference type="InterPro" id="IPR029063">
    <property type="entry name" value="SAM-dependent_MTases_sf"/>
</dbReference>
<dbReference type="InterPro" id="IPR013216">
    <property type="entry name" value="Methyltransf_11"/>
</dbReference>
<dbReference type="GO" id="GO:0008757">
    <property type="term" value="F:S-adenosylmethionine-dependent methyltransferase activity"/>
    <property type="evidence" value="ECO:0007669"/>
    <property type="project" value="InterPro"/>
</dbReference>
<feature type="domain" description="Methyltransferase type 11" evidence="1">
    <location>
        <begin position="55"/>
        <end position="140"/>
    </location>
</feature>
<gene>
    <name evidence="2" type="ORF">CLPUN_13930</name>
</gene>
<accession>A0A1S8TR85</accession>
<keyword evidence="2" id="KW-0489">Methyltransferase</keyword>
<dbReference type="Pfam" id="PF08241">
    <property type="entry name" value="Methyltransf_11"/>
    <property type="match status" value="1"/>
</dbReference>
<evidence type="ECO:0000313" key="2">
    <source>
        <dbReference type="EMBL" id="OOM80283.1"/>
    </source>
</evidence>
<dbReference type="PANTHER" id="PTHR43861:SF1">
    <property type="entry name" value="TRANS-ACONITATE 2-METHYLTRANSFERASE"/>
    <property type="match status" value="1"/>
</dbReference>
<evidence type="ECO:0000313" key="3">
    <source>
        <dbReference type="Proteomes" id="UP000190890"/>
    </source>
</evidence>
<dbReference type="SUPFAM" id="SSF53335">
    <property type="entry name" value="S-adenosyl-L-methionine-dependent methyltransferases"/>
    <property type="match status" value="1"/>
</dbReference>
<organism evidence="2 3">
    <name type="scientific">Clostridium puniceum</name>
    <dbReference type="NCBI Taxonomy" id="29367"/>
    <lineage>
        <taxon>Bacteria</taxon>
        <taxon>Bacillati</taxon>
        <taxon>Bacillota</taxon>
        <taxon>Clostridia</taxon>
        <taxon>Eubacteriales</taxon>
        <taxon>Clostridiaceae</taxon>
        <taxon>Clostridium</taxon>
    </lineage>
</organism>
<sequence length="186" mass="21229">MEDMSYWKEVWERKGNGNTNSLEVLDGYEDTCANVKEIARKIIEELDIKETDSVLEVACGAGGLAQYIKCASYVGVDYSSSLVKKHIEILNNSVLHGEANNLIFKDKTFDKVFCFGAFHYFPNQEYAKQAIAELKRVAKEAIFIGDLPVVSHREEHLLYNKEDFKGWNIIDGYYNPSRFNVSVKLI</sequence>
<evidence type="ECO:0000259" key="1">
    <source>
        <dbReference type="Pfam" id="PF08241"/>
    </source>
</evidence>
<dbReference type="STRING" id="29367.CLPUN_13930"/>
<dbReference type="OrthoDB" id="9808140at2"/>
<dbReference type="CDD" id="cd02440">
    <property type="entry name" value="AdoMet_MTases"/>
    <property type="match status" value="1"/>
</dbReference>
<dbReference type="Gene3D" id="3.40.50.150">
    <property type="entry name" value="Vaccinia Virus protein VP39"/>
    <property type="match status" value="1"/>
</dbReference>
<dbReference type="EC" id="2.1.1.-" evidence="2"/>
<dbReference type="Proteomes" id="UP000190890">
    <property type="component" value="Unassembled WGS sequence"/>
</dbReference>
<dbReference type="RefSeq" id="WP_077846592.1">
    <property type="nucleotide sequence ID" value="NZ_LZZM01000089.1"/>
</dbReference>
<name>A0A1S8TR85_9CLOT</name>
<reference evidence="2 3" key="1">
    <citation type="submission" date="2016-05" db="EMBL/GenBank/DDBJ databases">
        <title>Microbial solvent formation.</title>
        <authorList>
            <person name="Poehlein A."/>
            <person name="Montoya Solano J.D."/>
            <person name="Flitsch S."/>
            <person name="Krabben P."/>
            <person name="Duerre P."/>
            <person name="Daniel R."/>
        </authorList>
    </citation>
    <scope>NUCLEOTIDE SEQUENCE [LARGE SCALE GENOMIC DNA]</scope>
    <source>
        <strain evidence="2 3">DSM 2619</strain>
    </source>
</reference>
<proteinExistence type="predicted"/>
<dbReference type="EMBL" id="LZZM01000089">
    <property type="protein sequence ID" value="OOM80283.1"/>
    <property type="molecule type" value="Genomic_DNA"/>
</dbReference>
<comment type="caution">
    <text evidence="2">The sequence shown here is derived from an EMBL/GenBank/DDBJ whole genome shotgun (WGS) entry which is preliminary data.</text>
</comment>
<dbReference type="AlphaFoldDB" id="A0A1S8TR85"/>
<dbReference type="GO" id="GO:0032259">
    <property type="term" value="P:methylation"/>
    <property type="evidence" value="ECO:0007669"/>
    <property type="project" value="UniProtKB-KW"/>
</dbReference>
<dbReference type="PANTHER" id="PTHR43861">
    <property type="entry name" value="TRANS-ACONITATE 2-METHYLTRANSFERASE-RELATED"/>
    <property type="match status" value="1"/>
</dbReference>
<keyword evidence="3" id="KW-1185">Reference proteome</keyword>